<evidence type="ECO:0000313" key="2">
    <source>
        <dbReference type="EMBL" id="GER57831.1"/>
    </source>
</evidence>
<dbReference type="InterPro" id="IPR003890">
    <property type="entry name" value="MIF4G-like_typ-3"/>
</dbReference>
<name>A0A5A7RKT5_STRAF</name>
<dbReference type="PANTHER" id="PTHR18034:SF3">
    <property type="entry name" value="PRE-MRNA-SPLICING FACTOR CWC22 HOMOLOG"/>
    <property type="match status" value="1"/>
</dbReference>
<gene>
    <name evidence="2" type="ORF">STAS_35657</name>
</gene>
<dbReference type="GO" id="GO:0000398">
    <property type="term" value="P:mRNA splicing, via spliceosome"/>
    <property type="evidence" value="ECO:0007669"/>
    <property type="project" value="TreeGrafter"/>
</dbReference>
<dbReference type="OrthoDB" id="1924287at2759"/>
<sequence length="278" mass="30904">MNSPNISSDFSTGVSIKQSEYQQRLKWLSTASKIVHLVWKLDSNNIRCVADEIMSHDVVWCRGPFCQAVMLSPSLTTLYAALVAAVNSRFPDVGLLLVKRVVLQLRTAYDNRDRKKLLAASRFVAQLVNQEVLALDVLQLLLIGHSHTTVYVAVRFCAECGSLLMERAPYRLRVILMEFRLMLGKGSLSRRAQVSIKRLLGAAKGNRFRRYSEGLELIVEDGEGVTHEVSLLHDIRAKSSLNSFQSGHAFDDECELFSRMKIGDGDGDDSGDGSSLGL</sequence>
<dbReference type="InterPro" id="IPR016024">
    <property type="entry name" value="ARM-type_fold"/>
</dbReference>
<proteinExistence type="predicted"/>
<dbReference type="GO" id="GO:0003723">
    <property type="term" value="F:RNA binding"/>
    <property type="evidence" value="ECO:0007669"/>
    <property type="project" value="InterPro"/>
</dbReference>
<organism evidence="2 3">
    <name type="scientific">Striga asiatica</name>
    <name type="common">Asiatic witchweed</name>
    <name type="synonym">Buchnera asiatica</name>
    <dbReference type="NCBI Taxonomy" id="4170"/>
    <lineage>
        <taxon>Eukaryota</taxon>
        <taxon>Viridiplantae</taxon>
        <taxon>Streptophyta</taxon>
        <taxon>Embryophyta</taxon>
        <taxon>Tracheophyta</taxon>
        <taxon>Spermatophyta</taxon>
        <taxon>Magnoliopsida</taxon>
        <taxon>eudicotyledons</taxon>
        <taxon>Gunneridae</taxon>
        <taxon>Pentapetalae</taxon>
        <taxon>asterids</taxon>
        <taxon>lamiids</taxon>
        <taxon>Lamiales</taxon>
        <taxon>Orobanchaceae</taxon>
        <taxon>Buchnereae</taxon>
        <taxon>Striga</taxon>
    </lineage>
</organism>
<comment type="caution">
    <text evidence="2">The sequence shown here is derived from an EMBL/GenBank/DDBJ whole genome shotgun (WGS) entry which is preliminary data.</text>
</comment>
<dbReference type="SMART" id="SM00543">
    <property type="entry name" value="MIF4G"/>
    <property type="match status" value="1"/>
</dbReference>
<dbReference type="GO" id="GO:0071013">
    <property type="term" value="C:catalytic step 2 spliceosome"/>
    <property type="evidence" value="ECO:0007669"/>
    <property type="project" value="TreeGrafter"/>
</dbReference>
<feature type="domain" description="MIF4G" evidence="1">
    <location>
        <begin position="18"/>
        <end position="204"/>
    </location>
</feature>
<accession>A0A5A7RKT5</accession>
<dbReference type="Gene3D" id="1.25.40.180">
    <property type="match status" value="1"/>
</dbReference>
<keyword evidence="3" id="KW-1185">Reference proteome</keyword>
<dbReference type="EMBL" id="BKCP01013625">
    <property type="protein sequence ID" value="GER57831.1"/>
    <property type="molecule type" value="Genomic_DNA"/>
</dbReference>
<protein>
    <submittedName>
        <fullName evidence="2">Pre-mRNA-splicing factor cwc22</fullName>
    </submittedName>
</protein>
<dbReference type="Pfam" id="PF02854">
    <property type="entry name" value="MIF4G"/>
    <property type="match status" value="1"/>
</dbReference>
<evidence type="ECO:0000259" key="1">
    <source>
        <dbReference type="SMART" id="SM00543"/>
    </source>
</evidence>
<dbReference type="AlphaFoldDB" id="A0A5A7RKT5"/>
<dbReference type="PANTHER" id="PTHR18034">
    <property type="entry name" value="CELL CYCLE CONTROL PROTEIN CWF22-RELATED"/>
    <property type="match status" value="1"/>
</dbReference>
<reference evidence="3" key="1">
    <citation type="journal article" date="2019" name="Curr. Biol.">
        <title>Genome Sequence of Striga asiatica Provides Insight into the Evolution of Plant Parasitism.</title>
        <authorList>
            <person name="Yoshida S."/>
            <person name="Kim S."/>
            <person name="Wafula E.K."/>
            <person name="Tanskanen J."/>
            <person name="Kim Y.M."/>
            <person name="Honaas L."/>
            <person name="Yang Z."/>
            <person name="Spallek T."/>
            <person name="Conn C.E."/>
            <person name="Ichihashi Y."/>
            <person name="Cheong K."/>
            <person name="Cui S."/>
            <person name="Der J.P."/>
            <person name="Gundlach H."/>
            <person name="Jiao Y."/>
            <person name="Hori C."/>
            <person name="Ishida J.K."/>
            <person name="Kasahara H."/>
            <person name="Kiba T."/>
            <person name="Kim M.S."/>
            <person name="Koo N."/>
            <person name="Laohavisit A."/>
            <person name="Lee Y.H."/>
            <person name="Lumba S."/>
            <person name="McCourt P."/>
            <person name="Mortimer J.C."/>
            <person name="Mutuku J.M."/>
            <person name="Nomura T."/>
            <person name="Sasaki-Sekimoto Y."/>
            <person name="Seto Y."/>
            <person name="Wang Y."/>
            <person name="Wakatake T."/>
            <person name="Sakakibara H."/>
            <person name="Demura T."/>
            <person name="Yamaguchi S."/>
            <person name="Yoneyama K."/>
            <person name="Manabe R.I."/>
            <person name="Nelson D.C."/>
            <person name="Schulman A.H."/>
            <person name="Timko M.P."/>
            <person name="dePamphilis C.W."/>
            <person name="Choi D."/>
            <person name="Shirasu K."/>
        </authorList>
    </citation>
    <scope>NUCLEOTIDE SEQUENCE [LARGE SCALE GENOMIC DNA]</scope>
    <source>
        <strain evidence="3">cv. UVA1</strain>
    </source>
</reference>
<evidence type="ECO:0000313" key="3">
    <source>
        <dbReference type="Proteomes" id="UP000325081"/>
    </source>
</evidence>
<dbReference type="SUPFAM" id="SSF48371">
    <property type="entry name" value="ARM repeat"/>
    <property type="match status" value="1"/>
</dbReference>
<dbReference type="Proteomes" id="UP000325081">
    <property type="component" value="Unassembled WGS sequence"/>
</dbReference>
<dbReference type="InterPro" id="IPR050781">
    <property type="entry name" value="CWC22_splicing_factor"/>
</dbReference>